<evidence type="ECO:0000256" key="11">
    <source>
        <dbReference type="SAM" id="SignalP"/>
    </source>
</evidence>
<feature type="signal peptide" evidence="11">
    <location>
        <begin position="1"/>
        <end position="21"/>
    </location>
</feature>
<dbReference type="OrthoDB" id="9925505at2759"/>
<keyword evidence="8" id="KW-0325">Glycoprotein</keyword>
<feature type="disulfide bond" evidence="9">
    <location>
        <begin position="470"/>
        <end position="480"/>
    </location>
</feature>
<feature type="domain" description="SRCR" evidence="12">
    <location>
        <begin position="152"/>
        <end position="262"/>
    </location>
</feature>
<dbReference type="PANTHER" id="PTHR48071">
    <property type="entry name" value="SRCR DOMAIN-CONTAINING PROTEIN"/>
    <property type="match status" value="1"/>
</dbReference>
<evidence type="ECO:0000313" key="14">
    <source>
        <dbReference type="Proteomes" id="UP000007879"/>
    </source>
</evidence>
<sequence length="717" mass="78678">MKAYLLFIALCLCIAVDKSASQACTYRQVRLYNGTSANNRTGMLQICNSQRRWTAVCDYRWKNSISVKVCRDLGHTNPRPITYINSGRSWGSLGYVVPSGSSSFTCSSRISLANCLSSTSVYLRRSYACLATRDTIVIDCNFDTSGCSGSEIRLYNSNATSPGGMVQMCRQGRWTAVCDFSWGCAESVVACRQLGYTNAKPKFTYNTAVDVNGSWTEFGYGPYSSCSSTATSLSQCSTWPSSFRRNPAYCEPTRDTIKLECLQPLNNTNDYCSTNYDVRLVNGTTKDEGRLEFCYRNKWTTFCGLTYISAKTAATLCNQLGYGGNSFATPIYDGRFGDGDTVEYSRRMYCQNEYDDIRYCSIFLSNSGNCIIGSSTLNCNYNRLGLRCYKPQNCNEGDVRLVNGTVEREGRLEVCANGVWGSVCSRSFAISAAYVACKQIGHTNVNGAVIDRYGLYGLGNGPIVYNNLACFGHETNINDCNKVIAPNFYCPITYVVGLRCLDMCKEGDVRLTNGSHSFEGTVEVCLDNTWCLVAQHGWDDADARVVCKQIGGYNSSAGVAKLNSTYGRPKRAIRYSNVYCNGNEEELIDCTHHTFEFDFGRTYDVPVAGVDCGVLSTPTVTSSSSSTSGITVSTPQGVSSGSNDTKGTVFISGTLFIVIGTCFLIVAIIIMVFVLLRMKKLSLKSNNTTDITTRMSSLPDDIKPSPSVVSYDEELLS</sequence>
<feature type="domain" description="SRCR" evidence="12">
    <location>
        <begin position="509"/>
        <end position="613"/>
    </location>
</feature>
<evidence type="ECO:0000256" key="1">
    <source>
        <dbReference type="ARBA" id="ARBA00004167"/>
    </source>
</evidence>
<keyword evidence="6 10" id="KW-0472">Membrane</keyword>
<evidence type="ECO:0000256" key="3">
    <source>
        <dbReference type="ARBA" id="ARBA00022729"/>
    </source>
</evidence>
<feature type="disulfide bond" evidence="9">
    <location>
        <begin position="580"/>
        <end position="590"/>
    </location>
</feature>
<evidence type="ECO:0000256" key="2">
    <source>
        <dbReference type="ARBA" id="ARBA00022692"/>
    </source>
</evidence>
<reference evidence="13" key="2">
    <citation type="submission" date="2017-05" db="UniProtKB">
        <authorList>
            <consortium name="EnsemblMetazoa"/>
        </authorList>
    </citation>
    <scope>IDENTIFICATION</scope>
</reference>
<dbReference type="InParanoid" id="A0A1X7U9U6"/>
<evidence type="ECO:0000256" key="7">
    <source>
        <dbReference type="ARBA" id="ARBA00023157"/>
    </source>
</evidence>
<organism evidence="13">
    <name type="scientific">Amphimedon queenslandica</name>
    <name type="common">Sponge</name>
    <dbReference type="NCBI Taxonomy" id="400682"/>
    <lineage>
        <taxon>Eukaryota</taxon>
        <taxon>Metazoa</taxon>
        <taxon>Porifera</taxon>
        <taxon>Demospongiae</taxon>
        <taxon>Heteroscleromorpha</taxon>
        <taxon>Haplosclerida</taxon>
        <taxon>Niphatidae</taxon>
        <taxon>Amphimedon</taxon>
    </lineage>
</organism>
<dbReference type="InterPro" id="IPR036772">
    <property type="entry name" value="SRCR-like_dom_sf"/>
</dbReference>
<dbReference type="SUPFAM" id="SSF56487">
    <property type="entry name" value="SRCR-like"/>
    <property type="match status" value="5"/>
</dbReference>
<feature type="transmembrane region" description="Helical" evidence="10">
    <location>
        <begin position="649"/>
        <end position="676"/>
    </location>
</feature>
<accession>A0A1X7U9U6</accession>
<dbReference type="EnsemblMetazoa" id="Aqu2.1.24530_001">
    <property type="protein sequence ID" value="Aqu2.1.24530_001"/>
    <property type="gene ID" value="Aqu2.1.24530"/>
</dbReference>
<name>A0A1X7U9U6_AMPQE</name>
<dbReference type="KEGG" id="aqu:105313721"/>
<gene>
    <name evidence="13" type="primary">105313721</name>
</gene>
<dbReference type="SMART" id="SM00202">
    <property type="entry name" value="SR"/>
    <property type="match status" value="5"/>
</dbReference>
<evidence type="ECO:0000256" key="9">
    <source>
        <dbReference type="PROSITE-ProRule" id="PRU00196"/>
    </source>
</evidence>
<evidence type="ECO:0000256" key="4">
    <source>
        <dbReference type="ARBA" id="ARBA00022737"/>
    </source>
</evidence>
<feature type="domain" description="SRCR" evidence="12">
    <location>
        <begin position="29"/>
        <end position="141"/>
    </location>
</feature>
<keyword evidence="5 10" id="KW-1133">Transmembrane helix</keyword>
<keyword evidence="14" id="KW-1185">Reference proteome</keyword>
<feature type="disulfide bond" evidence="9">
    <location>
        <begin position="226"/>
        <end position="236"/>
    </location>
</feature>
<dbReference type="PROSITE" id="PS50287">
    <property type="entry name" value="SRCR_2"/>
    <property type="match status" value="5"/>
</dbReference>
<dbReference type="Pfam" id="PF00530">
    <property type="entry name" value="SRCR"/>
    <property type="match status" value="4"/>
</dbReference>
<dbReference type="STRING" id="400682.A0A1X7U9U6"/>
<evidence type="ECO:0000259" key="12">
    <source>
        <dbReference type="PROSITE" id="PS50287"/>
    </source>
</evidence>
<feature type="domain" description="SRCR" evidence="12">
    <location>
        <begin position="278"/>
        <end position="389"/>
    </location>
</feature>
<dbReference type="EnsemblMetazoa" id="XM_011407373.2">
    <property type="protein sequence ID" value="XP_011405675.2"/>
    <property type="gene ID" value="LOC105313721"/>
</dbReference>
<dbReference type="InterPro" id="IPR001190">
    <property type="entry name" value="SRCR"/>
</dbReference>
<evidence type="ECO:0000313" key="13">
    <source>
        <dbReference type="EnsemblMetazoa" id="Aqu2.1.24530_001"/>
    </source>
</evidence>
<protein>
    <recommendedName>
        <fullName evidence="12">SRCR domain-containing protein</fullName>
    </recommendedName>
</protein>
<evidence type="ECO:0000256" key="5">
    <source>
        <dbReference type="ARBA" id="ARBA00022989"/>
    </source>
</evidence>
<dbReference type="Proteomes" id="UP000007879">
    <property type="component" value="Unassembled WGS sequence"/>
</dbReference>
<feature type="domain" description="SRCR" evidence="12">
    <location>
        <begin position="399"/>
        <end position="501"/>
    </location>
</feature>
<proteinExistence type="predicted"/>
<comment type="subcellular location">
    <subcellularLocation>
        <location evidence="1">Membrane</location>
        <topology evidence="1">Single-pass membrane protein</topology>
    </subcellularLocation>
</comment>
<keyword evidence="2 10" id="KW-0812">Transmembrane</keyword>
<evidence type="ECO:0000256" key="8">
    <source>
        <dbReference type="ARBA" id="ARBA00023180"/>
    </source>
</evidence>
<dbReference type="AlphaFoldDB" id="A0A1X7U9U6"/>
<dbReference type="PROSITE" id="PS00420">
    <property type="entry name" value="SRCR_1"/>
    <property type="match status" value="1"/>
</dbReference>
<keyword evidence="7 9" id="KW-1015">Disulfide bond</keyword>
<evidence type="ECO:0000256" key="10">
    <source>
        <dbReference type="SAM" id="Phobius"/>
    </source>
</evidence>
<feature type="disulfide bond" evidence="9">
    <location>
        <begin position="350"/>
        <end position="360"/>
    </location>
</feature>
<dbReference type="PRINTS" id="PR00258">
    <property type="entry name" value="SPERACTRCPTR"/>
</dbReference>
<reference evidence="14" key="1">
    <citation type="journal article" date="2010" name="Nature">
        <title>The Amphimedon queenslandica genome and the evolution of animal complexity.</title>
        <authorList>
            <person name="Srivastava M."/>
            <person name="Simakov O."/>
            <person name="Chapman J."/>
            <person name="Fahey B."/>
            <person name="Gauthier M.E."/>
            <person name="Mitros T."/>
            <person name="Richards G.S."/>
            <person name="Conaco C."/>
            <person name="Dacre M."/>
            <person name="Hellsten U."/>
            <person name="Larroux C."/>
            <person name="Putnam N.H."/>
            <person name="Stanke M."/>
            <person name="Adamska M."/>
            <person name="Darling A."/>
            <person name="Degnan S.M."/>
            <person name="Oakley T.H."/>
            <person name="Plachetzki D.C."/>
            <person name="Zhai Y."/>
            <person name="Adamski M."/>
            <person name="Calcino A."/>
            <person name="Cummins S.F."/>
            <person name="Goodstein D.M."/>
            <person name="Harris C."/>
            <person name="Jackson D.J."/>
            <person name="Leys S.P."/>
            <person name="Shu S."/>
            <person name="Woodcroft B.J."/>
            <person name="Vervoort M."/>
            <person name="Kosik K.S."/>
            <person name="Manning G."/>
            <person name="Degnan B.M."/>
            <person name="Rokhsar D.S."/>
        </authorList>
    </citation>
    <scope>NUCLEOTIDE SEQUENCE [LARGE SCALE GENOMIC DNA]</scope>
</reference>
<keyword evidence="4" id="KW-0677">Repeat</keyword>
<dbReference type="PANTHER" id="PTHR48071:SF18">
    <property type="entry name" value="DELETED IN MALIGNANT BRAIN TUMORS 1 PROTEIN-RELATED"/>
    <property type="match status" value="1"/>
</dbReference>
<dbReference type="FunFam" id="3.10.250.10:FF:000016">
    <property type="entry name" value="Scavenger receptor cysteine-rich protein type 12"/>
    <property type="match status" value="2"/>
</dbReference>
<evidence type="ECO:0000256" key="6">
    <source>
        <dbReference type="ARBA" id="ARBA00023136"/>
    </source>
</evidence>
<keyword evidence="3 11" id="KW-0732">Signal</keyword>
<comment type="caution">
    <text evidence="9">Lacks conserved residue(s) required for the propagation of feature annotation.</text>
</comment>
<dbReference type="Gene3D" id="3.10.250.10">
    <property type="entry name" value="SRCR-like domain"/>
    <property type="match status" value="5"/>
</dbReference>
<dbReference type="GO" id="GO:0016020">
    <property type="term" value="C:membrane"/>
    <property type="evidence" value="ECO:0007669"/>
    <property type="project" value="UniProtKB-SubCell"/>
</dbReference>
<feature type="chain" id="PRO_5012304692" description="SRCR domain-containing protein" evidence="11">
    <location>
        <begin position="22"/>
        <end position="717"/>
    </location>
</feature>